<evidence type="ECO:0000313" key="3">
    <source>
        <dbReference type="EMBL" id="RJF85259.1"/>
    </source>
</evidence>
<dbReference type="AlphaFoldDB" id="A0A418W5I9"/>
<dbReference type="PANTHER" id="PTHR23150">
    <property type="entry name" value="SULFATASE MODIFYING FACTOR 1, 2"/>
    <property type="match status" value="1"/>
</dbReference>
<evidence type="ECO:0000313" key="4">
    <source>
        <dbReference type="Proteomes" id="UP000283458"/>
    </source>
</evidence>
<dbReference type="Gene3D" id="3.90.1580.10">
    <property type="entry name" value="paralog of FGE (formylglycine-generating enzyme)"/>
    <property type="match status" value="1"/>
</dbReference>
<organism evidence="3 4">
    <name type="scientific">Azospirillum cavernae</name>
    <dbReference type="NCBI Taxonomy" id="2320860"/>
    <lineage>
        <taxon>Bacteria</taxon>
        <taxon>Pseudomonadati</taxon>
        <taxon>Pseudomonadota</taxon>
        <taxon>Alphaproteobacteria</taxon>
        <taxon>Rhodospirillales</taxon>
        <taxon>Azospirillaceae</taxon>
        <taxon>Azospirillum</taxon>
    </lineage>
</organism>
<dbReference type="Proteomes" id="UP000283458">
    <property type="component" value="Unassembled WGS sequence"/>
</dbReference>
<dbReference type="GO" id="GO:0120147">
    <property type="term" value="F:formylglycine-generating oxidase activity"/>
    <property type="evidence" value="ECO:0007669"/>
    <property type="project" value="TreeGrafter"/>
</dbReference>
<reference evidence="3 4" key="1">
    <citation type="submission" date="2018-09" db="EMBL/GenBank/DDBJ databases">
        <authorList>
            <person name="Zhu H."/>
        </authorList>
    </citation>
    <scope>NUCLEOTIDE SEQUENCE [LARGE SCALE GENOMIC DNA]</scope>
    <source>
        <strain evidence="3 4">K2W22B-5</strain>
    </source>
</reference>
<dbReference type="PANTHER" id="PTHR23150:SF19">
    <property type="entry name" value="FORMYLGLYCINE-GENERATING ENZYME"/>
    <property type="match status" value="1"/>
</dbReference>
<feature type="domain" description="Sulfatase-modifying factor enzyme-like" evidence="2">
    <location>
        <begin position="50"/>
        <end position="275"/>
    </location>
</feature>
<dbReference type="OrthoDB" id="9768004at2"/>
<evidence type="ECO:0000256" key="1">
    <source>
        <dbReference type="SAM" id="MobiDB-lite"/>
    </source>
</evidence>
<protein>
    <submittedName>
        <fullName evidence="3">Formylglycine-generating enzyme family protein</fullName>
    </submittedName>
</protein>
<dbReference type="InterPro" id="IPR051043">
    <property type="entry name" value="Sulfatase_Mod_Factor_Kinase"/>
</dbReference>
<gene>
    <name evidence="3" type="ORF">D3877_08580</name>
</gene>
<dbReference type="InterPro" id="IPR042095">
    <property type="entry name" value="SUMF_sf"/>
</dbReference>
<evidence type="ECO:0000259" key="2">
    <source>
        <dbReference type="Pfam" id="PF03781"/>
    </source>
</evidence>
<accession>A0A418W5I9</accession>
<dbReference type="InterPro" id="IPR005532">
    <property type="entry name" value="SUMF_dom"/>
</dbReference>
<comment type="caution">
    <text evidence="3">The sequence shown here is derived from an EMBL/GenBank/DDBJ whole genome shotgun (WGS) entry which is preliminary data.</text>
</comment>
<proteinExistence type="predicted"/>
<feature type="region of interest" description="Disordered" evidence="1">
    <location>
        <begin position="55"/>
        <end position="74"/>
    </location>
</feature>
<dbReference type="SUPFAM" id="SSF56436">
    <property type="entry name" value="C-type lectin-like"/>
    <property type="match status" value="1"/>
</dbReference>
<dbReference type="InterPro" id="IPR016187">
    <property type="entry name" value="CTDL_fold"/>
</dbReference>
<name>A0A418W5I9_9PROT</name>
<keyword evidence="4" id="KW-1185">Reference proteome</keyword>
<sequence>MRTDREELRVERITRPAWADALGIDRFGLWTEIVVKPKGGGESVTQRLRWIPPGRFLMGSPDDEPERGGNEGRQHEVTLSRGYWLFDTACTQALWQAVMGGNPSHLKGDDMRPVERVSWNDVQGFLMWLNARVPGLDLCLPTEAQWEHACRAGTTTPFSFGATITPEQVNYNGNVPYANGAKGLHREEAVPVGSLPPNAWGLYEMHGNVWEWCADGQRTYTAKAESDPRGPESDFGRRIIRGGSWAGYGRSARAASRNQSVLHGRYKDLGFRCARVQA</sequence>
<dbReference type="EMBL" id="QYUL01000001">
    <property type="protein sequence ID" value="RJF85259.1"/>
    <property type="molecule type" value="Genomic_DNA"/>
</dbReference>
<dbReference type="Pfam" id="PF03781">
    <property type="entry name" value="FGE-sulfatase"/>
    <property type="match status" value="1"/>
</dbReference>